<gene>
    <name evidence="1" type="ORF">S01H1_59675</name>
</gene>
<sequence length="35" mass="3848">GEEQVRDIEDKMRCWASVGDDGISSDPSSILMFSS</sequence>
<dbReference type="AlphaFoldDB" id="X0VA03"/>
<organism evidence="1">
    <name type="scientific">marine sediment metagenome</name>
    <dbReference type="NCBI Taxonomy" id="412755"/>
    <lineage>
        <taxon>unclassified sequences</taxon>
        <taxon>metagenomes</taxon>
        <taxon>ecological metagenomes</taxon>
    </lineage>
</organism>
<protein>
    <submittedName>
        <fullName evidence="1">Uncharacterized protein</fullName>
    </submittedName>
</protein>
<dbReference type="EMBL" id="BARS01039043">
    <property type="protein sequence ID" value="GAG15045.1"/>
    <property type="molecule type" value="Genomic_DNA"/>
</dbReference>
<evidence type="ECO:0000313" key="1">
    <source>
        <dbReference type="EMBL" id="GAG15045.1"/>
    </source>
</evidence>
<proteinExistence type="predicted"/>
<name>X0VA03_9ZZZZ</name>
<accession>X0VA03</accession>
<reference evidence="1" key="1">
    <citation type="journal article" date="2014" name="Front. Microbiol.">
        <title>High frequency of phylogenetically diverse reductive dehalogenase-homologous genes in deep subseafloor sedimentary metagenomes.</title>
        <authorList>
            <person name="Kawai M."/>
            <person name="Futagami T."/>
            <person name="Toyoda A."/>
            <person name="Takaki Y."/>
            <person name="Nishi S."/>
            <person name="Hori S."/>
            <person name="Arai W."/>
            <person name="Tsubouchi T."/>
            <person name="Morono Y."/>
            <person name="Uchiyama I."/>
            <person name="Ito T."/>
            <person name="Fujiyama A."/>
            <person name="Inagaki F."/>
            <person name="Takami H."/>
        </authorList>
    </citation>
    <scope>NUCLEOTIDE SEQUENCE</scope>
    <source>
        <strain evidence="1">Expedition CK06-06</strain>
    </source>
</reference>
<feature type="non-terminal residue" evidence="1">
    <location>
        <position position="1"/>
    </location>
</feature>
<comment type="caution">
    <text evidence="1">The sequence shown here is derived from an EMBL/GenBank/DDBJ whole genome shotgun (WGS) entry which is preliminary data.</text>
</comment>